<gene>
    <name evidence="1" type="ORF">TL16_g10427</name>
</gene>
<evidence type="ECO:0000313" key="1">
    <source>
        <dbReference type="EMBL" id="GMH86077.1"/>
    </source>
</evidence>
<dbReference type="PANTHER" id="PTHR43336:SF3">
    <property type="entry name" value="GUANYLATE CYCLASE DOMAIN-CONTAINING PROTEIN"/>
    <property type="match status" value="1"/>
</dbReference>
<dbReference type="Proteomes" id="UP001162640">
    <property type="component" value="Unassembled WGS sequence"/>
</dbReference>
<proteinExistence type="predicted"/>
<evidence type="ECO:0000313" key="2">
    <source>
        <dbReference type="Proteomes" id="UP001162640"/>
    </source>
</evidence>
<accession>A0A9W7BE87</accession>
<dbReference type="EMBL" id="BLQM01000370">
    <property type="protein sequence ID" value="GMH86077.1"/>
    <property type="molecule type" value="Genomic_DNA"/>
</dbReference>
<dbReference type="PANTHER" id="PTHR43336">
    <property type="entry name" value="OXYGEN SENSOR HISTIDINE KINASE RESPONSE REGULATOR DEVS/DOSS"/>
    <property type="match status" value="1"/>
</dbReference>
<organism evidence="1 2">
    <name type="scientific">Triparma laevis f. inornata</name>
    <dbReference type="NCBI Taxonomy" id="1714386"/>
    <lineage>
        <taxon>Eukaryota</taxon>
        <taxon>Sar</taxon>
        <taxon>Stramenopiles</taxon>
        <taxon>Ochrophyta</taxon>
        <taxon>Bolidophyceae</taxon>
        <taxon>Parmales</taxon>
        <taxon>Triparmaceae</taxon>
        <taxon>Triparma</taxon>
    </lineage>
</organism>
<reference evidence="2" key="1">
    <citation type="journal article" date="2023" name="Commun. Biol.">
        <title>Genome analysis of Parmales, the sister group of diatoms, reveals the evolutionary specialization of diatoms from phago-mixotrophs to photoautotrophs.</title>
        <authorList>
            <person name="Ban H."/>
            <person name="Sato S."/>
            <person name="Yoshikawa S."/>
            <person name="Yamada K."/>
            <person name="Nakamura Y."/>
            <person name="Ichinomiya M."/>
            <person name="Sato N."/>
            <person name="Blanc-Mathieu R."/>
            <person name="Endo H."/>
            <person name="Kuwata A."/>
            <person name="Ogata H."/>
        </authorList>
    </citation>
    <scope>NUCLEOTIDE SEQUENCE [LARGE SCALE GENOMIC DNA]</scope>
</reference>
<comment type="caution">
    <text evidence="1">The sequence shown here is derived from an EMBL/GenBank/DDBJ whole genome shotgun (WGS) entry which is preliminary data.</text>
</comment>
<dbReference type="AlphaFoldDB" id="A0A9W7BE87"/>
<name>A0A9W7BE87_9STRA</name>
<sequence>MWASMLMLRGDADVLVIRPLTRLLSIVKYYVRNPLAPALKRKKKKSERREIVWWKFWRRCRRRRFEDEDDDETFETEALVEAIGKIAAMLKKCWGVAGAAIISESIAARECRSFQKDVGIFDPTSRGKRCEAARSEATSWECDICGRNLSELLF</sequence>
<protein>
    <submittedName>
        <fullName evidence="1">Uncharacterized protein</fullName>
    </submittedName>
</protein>